<keyword evidence="19" id="KW-1185">Reference proteome</keyword>
<evidence type="ECO:0000256" key="12">
    <source>
        <dbReference type="ARBA" id="ARBA00023122"/>
    </source>
</evidence>
<feature type="transmembrane region" description="Helical" evidence="14">
    <location>
        <begin position="50"/>
        <end position="69"/>
    </location>
</feature>
<evidence type="ECO:0000256" key="9">
    <source>
        <dbReference type="ARBA" id="ARBA00022833"/>
    </source>
</evidence>
<dbReference type="Gene3D" id="3.10.580.10">
    <property type="entry name" value="CBS-domain"/>
    <property type="match status" value="1"/>
</dbReference>
<dbReference type="CDD" id="cd06164">
    <property type="entry name" value="S2P-M50_SpoIVFB_CBS"/>
    <property type="match status" value="1"/>
</dbReference>
<evidence type="ECO:0000256" key="3">
    <source>
        <dbReference type="ARBA" id="ARBA00022475"/>
    </source>
</evidence>
<feature type="transmembrane region" description="Helical" evidence="14">
    <location>
        <begin position="170"/>
        <end position="195"/>
    </location>
</feature>
<keyword evidence="10 14" id="KW-1133">Transmembrane helix</keyword>
<evidence type="ECO:0000256" key="2">
    <source>
        <dbReference type="ARBA" id="ARBA00007931"/>
    </source>
</evidence>
<feature type="transmembrane region" description="Helical" evidence="14">
    <location>
        <begin position="140"/>
        <end position="164"/>
    </location>
</feature>
<dbReference type="PROSITE" id="PS51371">
    <property type="entry name" value="CBS"/>
    <property type="match status" value="1"/>
</dbReference>
<keyword evidence="13 14" id="KW-0472">Membrane</keyword>
<evidence type="ECO:0000256" key="10">
    <source>
        <dbReference type="ARBA" id="ARBA00022989"/>
    </source>
</evidence>
<dbReference type="SUPFAM" id="SSF54631">
    <property type="entry name" value="CBS-domain pair"/>
    <property type="match status" value="1"/>
</dbReference>
<organism evidence="18 19">
    <name type="scientific">Actinomadura vinacea</name>
    <dbReference type="NCBI Taxonomy" id="115336"/>
    <lineage>
        <taxon>Bacteria</taxon>
        <taxon>Bacillati</taxon>
        <taxon>Actinomycetota</taxon>
        <taxon>Actinomycetes</taxon>
        <taxon>Streptosporangiales</taxon>
        <taxon>Thermomonosporaceae</taxon>
        <taxon>Actinomadura</taxon>
    </lineage>
</organism>
<comment type="subcellular location">
    <subcellularLocation>
        <location evidence="1 14">Cell membrane</location>
        <topology evidence="1 14">Multi-pass membrane protein</topology>
    </subcellularLocation>
</comment>
<dbReference type="InterPro" id="IPR008915">
    <property type="entry name" value="Peptidase_M50"/>
</dbReference>
<keyword evidence="9 14" id="KW-0862">Zinc</keyword>
<evidence type="ECO:0000256" key="13">
    <source>
        <dbReference type="ARBA" id="ARBA00023136"/>
    </source>
</evidence>
<feature type="compositionally biased region" description="Low complexity" evidence="16">
    <location>
        <begin position="1"/>
        <end position="13"/>
    </location>
</feature>
<dbReference type="RefSeq" id="WP_344597089.1">
    <property type="nucleotide sequence ID" value="NZ_BAAARW010000039.1"/>
</dbReference>
<evidence type="ECO:0000256" key="16">
    <source>
        <dbReference type="SAM" id="MobiDB-lite"/>
    </source>
</evidence>
<evidence type="ECO:0000256" key="1">
    <source>
        <dbReference type="ARBA" id="ARBA00004651"/>
    </source>
</evidence>
<dbReference type="Proteomes" id="UP001501231">
    <property type="component" value="Unassembled WGS sequence"/>
</dbReference>
<evidence type="ECO:0000256" key="4">
    <source>
        <dbReference type="ARBA" id="ARBA00022670"/>
    </source>
</evidence>
<dbReference type="SMART" id="SM00116">
    <property type="entry name" value="CBS"/>
    <property type="match status" value="2"/>
</dbReference>
<feature type="transmembrane region" description="Helical" evidence="14">
    <location>
        <begin position="81"/>
        <end position="99"/>
    </location>
</feature>
<feature type="transmembrane region" description="Helical" evidence="14">
    <location>
        <begin position="249"/>
        <end position="268"/>
    </location>
</feature>
<comment type="caution">
    <text evidence="18">The sequence shown here is derived from an EMBL/GenBank/DDBJ whole genome shotgun (WGS) entry which is preliminary data.</text>
</comment>
<keyword evidence="3 14" id="KW-1003">Cell membrane</keyword>
<dbReference type="Pfam" id="PF02163">
    <property type="entry name" value="Peptidase_M50"/>
    <property type="match status" value="2"/>
</dbReference>
<evidence type="ECO:0000259" key="17">
    <source>
        <dbReference type="PROSITE" id="PS51371"/>
    </source>
</evidence>
<evidence type="ECO:0000256" key="7">
    <source>
        <dbReference type="ARBA" id="ARBA00022737"/>
    </source>
</evidence>
<feature type="region of interest" description="Disordered" evidence="16">
    <location>
        <begin position="1"/>
        <end position="38"/>
    </location>
</feature>
<keyword evidence="12 15" id="KW-0129">CBS domain</keyword>
<keyword evidence="6 14" id="KW-0479">Metal-binding</keyword>
<dbReference type="InterPro" id="IPR016483">
    <property type="entry name" value="UCP006404_Pept_M50_CBS"/>
</dbReference>
<evidence type="ECO:0000256" key="5">
    <source>
        <dbReference type="ARBA" id="ARBA00022692"/>
    </source>
</evidence>
<dbReference type="PANTHER" id="PTHR39188:SF3">
    <property type="entry name" value="STAGE IV SPORULATION PROTEIN FB"/>
    <property type="match status" value="1"/>
</dbReference>
<protein>
    <recommendedName>
        <fullName evidence="14">Zinc metalloprotease</fullName>
    </recommendedName>
</protein>
<dbReference type="Pfam" id="PF00571">
    <property type="entry name" value="CBS"/>
    <property type="match status" value="1"/>
</dbReference>
<evidence type="ECO:0000256" key="8">
    <source>
        <dbReference type="ARBA" id="ARBA00022801"/>
    </source>
</evidence>
<sequence>MADSAPPTDGKTTTGDRPDGPDTPPPGDGPDRRPTGAAAPGIYIGRPFGVPVYVSPSWFLVALVVTVMFEGQVDGVVARPASFAVAFAYAVLLYASVFVHELSHAVTARTLGLPVRSVVLHILGGETSIDREAPTPGREFLIAFAGPVTNLVLAGLGLLARLTLHLPDVALLLVDALTFANLLVGVFNLLPGLPLDGGRLVRAAVWKITGQARNGAVAAAWIGRGVAILCLAAGAFMATYPAAGQNTGFGWLALLWTALVASFIWVGATQALRAEKVRDRIPTLIARRLARRATLVTADVPLAEAIRRAHQQRAGALVIVDHDGRPRGLVSEKAVTATPEQRRPWIEVGELSRGIHDDLTLPADLAGENLIVALRRAPASEYLLIEPDGRVYGVLAAADVDRAFAGI</sequence>
<dbReference type="InterPro" id="IPR046342">
    <property type="entry name" value="CBS_dom_sf"/>
</dbReference>
<feature type="domain" description="CBS" evidence="17">
    <location>
        <begin position="289"/>
        <end position="348"/>
    </location>
</feature>
<gene>
    <name evidence="18" type="ORF">GCM10010191_84730</name>
</gene>
<evidence type="ECO:0000256" key="15">
    <source>
        <dbReference type="PROSITE-ProRule" id="PRU00703"/>
    </source>
</evidence>
<accession>A0ABP5XDU4</accession>
<comment type="cofactor">
    <cofactor evidence="14">
        <name>Zn(2+)</name>
        <dbReference type="ChEBI" id="CHEBI:29105"/>
    </cofactor>
    <text evidence="14">Binds 1 zinc ion per subunit.</text>
</comment>
<proteinExistence type="inferred from homology"/>
<evidence type="ECO:0000256" key="6">
    <source>
        <dbReference type="ARBA" id="ARBA00022723"/>
    </source>
</evidence>
<dbReference type="InterPro" id="IPR000644">
    <property type="entry name" value="CBS_dom"/>
</dbReference>
<keyword evidence="11 14" id="KW-0482">Metalloprotease</keyword>
<evidence type="ECO:0000256" key="11">
    <source>
        <dbReference type="ARBA" id="ARBA00023049"/>
    </source>
</evidence>
<reference evidence="19" key="1">
    <citation type="journal article" date="2019" name="Int. J. Syst. Evol. Microbiol.">
        <title>The Global Catalogue of Microorganisms (GCM) 10K type strain sequencing project: providing services to taxonomists for standard genome sequencing and annotation.</title>
        <authorList>
            <consortium name="The Broad Institute Genomics Platform"/>
            <consortium name="The Broad Institute Genome Sequencing Center for Infectious Disease"/>
            <person name="Wu L."/>
            <person name="Ma J."/>
        </authorList>
    </citation>
    <scope>NUCLEOTIDE SEQUENCE [LARGE SCALE GENOMIC DNA]</scope>
    <source>
        <strain evidence="19">JCM 3325</strain>
    </source>
</reference>
<name>A0ABP5XDU4_9ACTN</name>
<keyword evidence="8 14" id="KW-0378">Hydrolase</keyword>
<dbReference type="EMBL" id="BAAARW010000039">
    <property type="protein sequence ID" value="GAA2453229.1"/>
    <property type="molecule type" value="Genomic_DNA"/>
</dbReference>
<dbReference type="PANTHER" id="PTHR39188">
    <property type="entry name" value="MEMBRANE-ASSOCIATED ZINC METALLOPROTEASE M50B"/>
    <property type="match status" value="1"/>
</dbReference>
<keyword evidence="7" id="KW-0677">Repeat</keyword>
<keyword evidence="4 14" id="KW-0645">Protease</keyword>
<comment type="similarity">
    <text evidence="2 14">Belongs to the peptidase M50B family.</text>
</comment>
<evidence type="ECO:0000313" key="18">
    <source>
        <dbReference type="EMBL" id="GAA2453229.1"/>
    </source>
</evidence>
<evidence type="ECO:0000256" key="14">
    <source>
        <dbReference type="PIRNR" id="PIRNR006404"/>
    </source>
</evidence>
<feature type="transmembrane region" description="Helical" evidence="14">
    <location>
        <begin position="216"/>
        <end position="237"/>
    </location>
</feature>
<evidence type="ECO:0000313" key="19">
    <source>
        <dbReference type="Proteomes" id="UP001501231"/>
    </source>
</evidence>
<dbReference type="PIRSF" id="PIRSF006404">
    <property type="entry name" value="UCP006404_Pept_M50_CBS"/>
    <property type="match status" value="1"/>
</dbReference>
<keyword evidence="5 14" id="KW-0812">Transmembrane</keyword>